<dbReference type="PROSITE" id="PS00022">
    <property type="entry name" value="EGF_1"/>
    <property type="match status" value="1"/>
</dbReference>
<keyword evidence="1" id="KW-1015">Disulfide bond</keyword>
<evidence type="ECO:0000313" key="4">
    <source>
        <dbReference type="Proteomes" id="UP000887540"/>
    </source>
</evidence>
<comment type="caution">
    <text evidence="1">Lacks conserved residue(s) required for the propagation of feature annotation.</text>
</comment>
<dbReference type="AlphaFoldDB" id="A0A914CH30"/>
<protein>
    <submittedName>
        <fullName evidence="5">EGF-like domain-containing protein</fullName>
    </submittedName>
</protein>
<evidence type="ECO:0000259" key="3">
    <source>
        <dbReference type="PROSITE" id="PS50026"/>
    </source>
</evidence>
<feature type="domain" description="EGF-like" evidence="3">
    <location>
        <begin position="100"/>
        <end position="138"/>
    </location>
</feature>
<evidence type="ECO:0000256" key="2">
    <source>
        <dbReference type="SAM" id="SignalP"/>
    </source>
</evidence>
<name>A0A914CH30_9BILA</name>
<feature type="disulfide bond" evidence="1">
    <location>
        <begin position="128"/>
        <end position="137"/>
    </location>
</feature>
<dbReference type="InterPro" id="IPR000742">
    <property type="entry name" value="EGF"/>
</dbReference>
<keyword evidence="2" id="KW-0732">Signal</keyword>
<feature type="signal peptide" evidence="2">
    <location>
        <begin position="1"/>
        <end position="27"/>
    </location>
</feature>
<dbReference type="PROSITE" id="PS50026">
    <property type="entry name" value="EGF_3"/>
    <property type="match status" value="1"/>
</dbReference>
<sequence>MLEARRYYGIFIILAVTLILCLKMALSISCTNCGNYGYCAKKGVNDTCDQCKCPAGFNGNCCEIMPPPGCNANPCPPENYTCINHEAGQYRCDCEAGNTAIDPCEPDPCGVGADTCYANGTETWSCECGNDYTGNRCESIVL</sequence>
<evidence type="ECO:0000256" key="1">
    <source>
        <dbReference type="PROSITE-ProRule" id="PRU00076"/>
    </source>
</evidence>
<keyword evidence="4" id="KW-1185">Reference proteome</keyword>
<accession>A0A914CH30</accession>
<feature type="chain" id="PRO_5037113086" evidence="2">
    <location>
        <begin position="28"/>
        <end position="142"/>
    </location>
</feature>
<dbReference type="Gene3D" id="2.10.25.10">
    <property type="entry name" value="Laminin"/>
    <property type="match status" value="1"/>
</dbReference>
<proteinExistence type="predicted"/>
<reference evidence="5" key="1">
    <citation type="submission" date="2022-11" db="UniProtKB">
        <authorList>
            <consortium name="WormBaseParasite"/>
        </authorList>
    </citation>
    <scope>IDENTIFICATION</scope>
</reference>
<organism evidence="4 5">
    <name type="scientific">Acrobeloides nanus</name>
    <dbReference type="NCBI Taxonomy" id="290746"/>
    <lineage>
        <taxon>Eukaryota</taxon>
        <taxon>Metazoa</taxon>
        <taxon>Ecdysozoa</taxon>
        <taxon>Nematoda</taxon>
        <taxon>Chromadorea</taxon>
        <taxon>Rhabditida</taxon>
        <taxon>Tylenchina</taxon>
        <taxon>Cephalobomorpha</taxon>
        <taxon>Cephaloboidea</taxon>
        <taxon>Cephalobidae</taxon>
        <taxon>Acrobeloides</taxon>
    </lineage>
</organism>
<feature type="disulfide bond" evidence="1">
    <location>
        <begin position="109"/>
        <end position="126"/>
    </location>
</feature>
<dbReference type="WBParaSite" id="ACRNAN_scaffold10763.g12737.t1">
    <property type="protein sequence ID" value="ACRNAN_scaffold10763.g12737.t1"/>
    <property type="gene ID" value="ACRNAN_scaffold10763.g12737"/>
</dbReference>
<evidence type="ECO:0000313" key="5">
    <source>
        <dbReference type="WBParaSite" id="ACRNAN_scaffold10763.g12737.t1"/>
    </source>
</evidence>
<keyword evidence="1" id="KW-0245">EGF-like domain</keyword>
<dbReference type="Proteomes" id="UP000887540">
    <property type="component" value="Unplaced"/>
</dbReference>